<feature type="domain" description="ABC3 transporter permease C-terminal" evidence="8">
    <location>
        <begin position="775"/>
        <end position="877"/>
    </location>
</feature>
<feature type="transmembrane region" description="Helical" evidence="7">
    <location>
        <begin position="447"/>
        <end position="468"/>
    </location>
</feature>
<dbReference type="Pfam" id="PF02687">
    <property type="entry name" value="FtsX"/>
    <property type="match status" value="2"/>
</dbReference>
<comment type="similarity">
    <text evidence="2">Belongs to the ABC-4 integral membrane protein family. LolC/E subfamily.</text>
</comment>
<dbReference type="Proteomes" id="UP000249890">
    <property type="component" value="Chromosome"/>
</dbReference>
<feature type="transmembrane region" description="Helical" evidence="7">
    <location>
        <begin position="260"/>
        <end position="282"/>
    </location>
</feature>
<keyword evidence="3" id="KW-1003">Cell membrane</keyword>
<evidence type="ECO:0000256" key="7">
    <source>
        <dbReference type="SAM" id="Phobius"/>
    </source>
</evidence>
<evidence type="ECO:0000256" key="2">
    <source>
        <dbReference type="ARBA" id="ARBA00005236"/>
    </source>
</evidence>
<accession>A0A2Z2K3Z7</accession>
<evidence type="ECO:0000256" key="4">
    <source>
        <dbReference type="ARBA" id="ARBA00022692"/>
    </source>
</evidence>
<name>A0A2Z2K3Z7_9BACL</name>
<reference evidence="9 10" key="1">
    <citation type="submission" date="2017-06" db="EMBL/GenBank/DDBJ databases">
        <title>Complete genome sequence of Paenibacillus donghaensis KCTC 13049T isolated from East Sea sediment, South Korea.</title>
        <authorList>
            <person name="Jung B.K."/>
            <person name="Hong S.-J."/>
            <person name="Shin J.-H."/>
        </authorList>
    </citation>
    <scope>NUCLEOTIDE SEQUENCE [LARGE SCALE GENOMIC DNA]</scope>
    <source>
        <strain evidence="9 10">KCTC 13049</strain>
    </source>
</reference>
<evidence type="ECO:0000256" key="5">
    <source>
        <dbReference type="ARBA" id="ARBA00022989"/>
    </source>
</evidence>
<organism evidence="9 10">
    <name type="scientific">Paenibacillus donghaensis</name>
    <dbReference type="NCBI Taxonomy" id="414771"/>
    <lineage>
        <taxon>Bacteria</taxon>
        <taxon>Bacillati</taxon>
        <taxon>Bacillota</taxon>
        <taxon>Bacilli</taxon>
        <taxon>Bacillales</taxon>
        <taxon>Paenibacillaceae</taxon>
        <taxon>Paenibacillus</taxon>
    </lineage>
</organism>
<evidence type="ECO:0000256" key="3">
    <source>
        <dbReference type="ARBA" id="ARBA00022475"/>
    </source>
</evidence>
<dbReference type="OrthoDB" id="135354at2"/>
<feature type="transmembrane region" description="Helical" evidence="7">
    <location>
        <begin position="408"/>
        <end position="427"/>
    </location>
</feature>
<feature type="transmembrane region" description="Helical" evidence="7">
    <location>
        <begin position="770"/>
        <end position="791"/>
    </location>
</feature>
<feature type="transmembrane region" description="Helical" evidence="7">
    <location>
        <begin position="819"/>
        <end position="838"/>
    </location>
</feature>
<dbReference type="EMBL" id="CP021780">
    <property type="protein sequence ID" value="ASA20326.1"/>
    <property type="molecule type" value="Genomic_DNA"/>
</dbReference>
<evidence type="ECO:0000259" key="8">
    <source>
        <dbReference type="Pfam" id="PF02687"/>
    </source>
</evidence>
<keyword evidence="6 7" id="KW-0472">Membrane</keyword>
<feature type="transmembrane region" description="Helical" evidence="7">
    <location>
        <begin position="366"/>
        <end position="387"/>
    </location>
</feature>
<feature type="transmembrane region" description="Helical" evidence="7">
    <location>
        <begin position="303"/>
        <end position="325"/>
    </location>
</feature>
<keyword evidence="4 7" id="KW-0812">Transmembrane</keyword>
<feature type="transmembrane region" description="Helical" evidence="7">
    <location>
        <begin position="858"/>
        <end position="877"/>
    </location>
</feature>
<proteinExistence type="inferred from homology"/>
<dbReference type="KEGG" id="pdh:B9T62_05630"/>
<evidence type="ECO:0000313" key="10">
    <source>
        <dbReference type="Proteomes" id="UP000249890"/>
    </source>
</evidence>
<dbReference type="PANTHER" id="PTHR30489">
    <property type="entry name" value="LIPOPROTEIN-RELEASING SYSTEM TRANSMEMBRANE PROTEIN LOLE"/>
    <property type="match status" value="1"/>
</dbReference>
<evidence type="ECO:0000313" key="9">
    <source>
        <dbReference type="EMBL" id="ASA20326.1"/>
    </source>
</evidence>
<keyword evidence="10" id="KW-1185">Reference proteome</keyword>
<keyword evidence="5 7" id="KW-1133">Transmembrane helix</keyword>
<sequence length="894" mass="99562">MGMFWKMGARNFTAQIRQTLLTVCIGSIGVILIFSCYFVISSITYSKSLWEEKHFGVIGSEIYPRLGLELTEAQIENIKTKLQARDITSLPYVSQVVSVHSGNNDEAGEDSIIALGFDFQNARELEPQQPLWSTDPLTAEEAIVSVPLARQLGLSVGETMIISFDGQEVPVTIRDLAEESGLTGFRGTMRAQGTVILSDKLAHQIFDVPEASAHSMLLATDKMYSSLPGSSFLTDLIERPIKKEALTHMSMVQSIFTPPFLFFVAVSLFAGILLLAQLFNILKERRKYYLGVLRSIGLSNRSCFVIYLSECTLLCVVITISGVVLGNVLGFGLLSVNVFYIEQLLERYSAYAYPIQPHVDVTATCWIALAMFIVFLLLACFVGRFIKRTSILHLMGKEDNRIHPARKRLLKILVCLLVTVAFIYFNYFATEGLSDADRLNARVFGSIISWLVGIITTAYLMFLIVPWMKRAASIVPHRWLDRLAVTLGTQYPNMRFSRSFGIVLLFTVLSCCLIVMISFASNVEDYAAINKKDSFLAADAYISYVDEREKDKLTVNMDEVQEIVQGAAYVDTYRIRVSSPDNALALTEVTPSINGSKWAYSQVVWGKWLGEGYQLPLTSRAPQFQSDAEVFQAMSDQASVVLVDDKLEGTYQAGDQIPLRLLKGGGNEENLIGEEMVTIAGTFAVGDDNLFHFRSFIVADELYNKYSTNGAYKWPGDPKGYALLQLADTDGTAADSIKTLKYHFTKTAGVTVSTPGEDQAIITMIVKAELTLFSIIMSFMMLMALLGMYVIQIRSVQERVPHMVMLRQMGVSQKSLKQIFIVEGCLIGIVGLISGIVVGRLGSEMLLRLAWMGVQFSFPYLKVTGLIIGLLIFIWLFNRFSTAGLRRIQNSRTE</sequence>
<feature type="transmembrane region" description="Helical" evidence="7">
    <location>
        <begin position="500"/>
        <end position="520"/>
    </location>
</feature>
<comment type="subcellular location">
    <subcellularLocation>
        <location evidence="1">Cell membrane</location>
        <topology evidence="1">Multi-pass membrane protein</topology>
    </subcellularLocation>
</comment>
<gene>
    <name evidence="9" type="ORF">B9T62_05630</name>
</gene>
<dbReference type="GO" id="GO:0044874">
    <property type="term" value="P:lipoprotein localization to outer membrane"/>
    <property type="evidence" value="ECO:0007669"/>
    <property type="project" value="TreeGrafter"/>
</dbReference>
<evidence type="ECO:0000256" key="1">
    <source>
        <dbReference type="ARBA" id="ARBA00004651"/>
    </source>
</evidence>
<dbReference type="GO" id="GO:0098797">
    <property type="term" value="C:plasma membrane protein complex"/>
    <property type="evidence" value="ECO:0007669"/>
    <property type="project" value="TreeGrafter"/>
</dbReference>
<dbReference type="AlphaFoldDB" id="A0A2Z2K3Z7"/>
<dbReference type="InterPro" id="IPR003838">
    <property type="entry name" value="ABC3_permease_C"/>
</dbReference>
<evidence type="ECO:0000256" key="6">
    <source>
        <dbReference type="ARBA" id="ARBA00023136"/>
    </source>
</evidence>
<protein>
    <recommendedName>
        <fullName evidence="8">ABC3 transporter permease C-terminal domain-containing protein</fullName>
    </recommendedName>
</protein>
<feature type="transmembrane region" description="Helical" evidence="7">
    <location>
        <begin position="20"/>
        <end position="40"/>
    </location>
</feature>
<feature type="domain" description="ABC3 transporter permease C-terminal" evidence="8">
    <location>
        <begin position="262"/>
        <end position="382"/>
    </location>
</feature>
<dbReference type="InterPro" id="IPR051447">
    <property type="entry name" value="Lipoprotein-release_system"/>
</dbReference>
<dbReference type="PANTHER" id="PTHR30489:SF0">
    <property type="entry name" value="LIPOPROTEIN-RELEASING SYSTEM TRANSMEMBRANE PROTEIN LOLE"/>
    <property type="match status" value="1"/>
</dbReference>